<dbReference type="Proteomes" id="UP000799291">
    <property type="component" value="Unassembled WGS sequence"/>
</dbReference>
<dbReference type="GO" id="GO:0016020">
    <property type="term" value="C:membrane"/>
    <property type="evidence" value="ECO:0007669"/>
    <property type="project" value="UniProtKB-SubCell"/>
</dbReference>
<feature type="transmembrane region" description="Helical" evidence="7">
    <location>
        <begin position="141"/>
        <end position="164"/>
    </location>
</feature>
<evidence type="ECO:0000256" key="3">
    <source>
        <dbReference type="ARBA" id="ARBA00022989"/>
    </source>
</evidence>
<evidence type="ECO:0000313" key="10">
    <source>
        <dbReference type="Proteomes" id="UP000799291"/>
    </source>
</evidence>
<evidence type="ECO:0000256" key="5">
    <source>
        <dbReference type="ARBA" id="ARBA00038359"/>
    </source>
</evidence>
<dbReference type="AlphaFoldDB" id="A0A6G1J7H6"/>
<evidence type="ECO:0000256" key="6">
    <source>
        <dbReference type="SAM" id="MobiDB-lite"/>
    </source>
</evidence>
<sequence length="370" mass="40933">MAPQDHVGRIHKQAFVGSTSALFAIAVIAVIARISIRITIQKQFAIDDGILILGLCTLIAAFVVMHVQVIDRMYITVALGNQTPGVVPPGNTIQDIMQLGYDFHKWVTITLMLSWCSIMAAKFSFLAFFWKLIDRVHGMKVYWWAVFILNVGVLGYGASVYYLACPLFNDPRSLECPTGAGKQRLLAHSVSQLALDILGDLLSKIRIRKGQKVALLFSLGLTAFMIVITIIRVSGLIKDGHVDTIWEIYWLALSGEVGIFMAAAIAFRSFFVTRGQSQAWTPPRKESGWFSSAFSKGSRKRGNNDLDTGYGAGLPDIPRAHLTGIRSFIESEGKSPRVGSQNSKESRLRTDNGDEIPLRSYTRVGRKHVD</sequence>
<feature type="domain" description="Rhodopsin" evidence="8">
    <location>
        <begin position="32"/>
        <end position="271"/>
    </location>
</feature>
<feature type="transmembrane region" description="Helical" evidence="7">
    <location>
        <begin position="15"/>
        <end position="36"/>
    </location>
</feature>
<feature type="transmembrane region" description="Helical" evidence="7">
    <location>
        <begin position="106"/>
        <end position="129"/>
    </location>
</feature>
<feature type="transmembrane region" description="Helical" evidence="7">
    <location>
        <begin position="214"/>
        <end position="236"/>
    </location>
</feature>
<dbReference type="PANTHER" id="PTHR33048:SF92">
    <property type="entry name" value="INTEGRAL MEMBRANE PROTEIN"/>
    <property type="match status" value="1"/>
</dbReference>
<evidence type="ECO:0000313" key="9">
    <source>
        <dbReference type="EMBL" id="KAF2686160.1"/>
    </source>
</evidence>
<evidence type="ECO:0000256" key="2">
    <source>
        <dbReference type="ARBA" id="ARBA00022692"/>
    </source>
</evidence>
<keyword evidence="4 7" id="KW-0472">Membrane</keyword>
<dbReference type="OrthoDB" id="444631at2759"/>
<comment type="similarity">
    <text evidence="5">Belongs to the SAT4 family.</text>
</comment>
<feature type="region of interest" description="Disordered" evidence="6">
    <location>
        <begin position="330"/>
        <end position="370"/>
    </location>
</feature>
<dbReference type="InterPro" id="IPR049326">
    <property type="entry name" value="Rhodopsin_dom_fungi"/>
</dbReference>
<evidence type="ECO:0000256" key="7">
    <source>
        <dbReference type="SAM" id="Phobius"/>
    </source>
</evidence>
<accession>A0A6G1J7H6</accession>
<proteinExistence type="inferred from homology"/>
<dbReference type="PANTHER" id="PTHR33048">
    <property type="entry name" value="PTH11-LIKE INTEGRAL MEMBRANE PROTEIN (AFU_ORTHOLOGUE AFUA_5G11245)"/>
    <property type="match status" value="1"/>
</dbReference>
<keyword evidence="10" id="KW-1185">Reference proteome</keyword>
<evidence type="ECO:0000256" key="1">
    <source>
        <dbReference type="ARBA" id="ARBA00004141"/>
    </source>
</evidence>
<keyword evidence="2 7" id="KW-0812">Transmembrane</keyword>
<feature type="transmembrane region" description="Helical" evidence="7">
    <location>
        <begin position="48"/>
        <end position="70"/>
    </location>
</feature>
<reference evidence="9" key="1">
    <citation type="journal article" date="2020" name="Stud. Mycol.">
        <title>101 Dothideomycetes genomes: a test case for predicting lifestyles and emergence of pathogens.</title>
        <authorList>
            <person name="Haridas S."/>
            <person name="Albert R."/>
            <person name="Binder M."/>
            <person name="Bloem J."/>
            <person name="Labutti K."/>
            <person name="Salamov A."/>
            <person name="Andreopoulos B."/>
            <person name="Baker S."/>
            <person name="Barry K."/>
            <person name="Bills G."/>
            <person name="Bluhm B."/>
            <person name="Cannon C."/>
            <person name="Castanera R."/>
            <person name="Culley D."/>
            <person name="Daum C."/>
            <person name="Ezra D."/>
            <person name="Gonzalez J."/>
            <person name="Henrissat B."/>
            <person name="Kuo A."/>
            <person name="Liang C."/>
            <person name="Lipzen A."/>
            <person name="Lutzoni F."/>
            <person name="Magnuson J."/>
            <person name="Mondo S."/>
            <person name="Nolan M."/>
            <person name="Ohm R."/>
            <person name="Pangilinan J."/>
            <person name="Park H.-J."/>
            <person name="Ramirez L."/>
            <person name="Alfaro M."/>
            <person name="Sun H."/>
            <person name="Tritt A."/>
            <person name="Yoshinaga Y."/>
            <person name="Zwiers L.-H."/>
            <person name="Turgeon B."/>
            <person name="Goodwin S."/>
            <person name="Spatafora J."/>
            <person name="Crous P."/>
            <person name="Grigoriev I."/>
        </authorList>
    </citation>
    <scope>NUCLEOTIDE SEQUENCE</scope>
    <source>
        <strain evidence="9">CBS 122367</strain>
    </source>
</reference>
<dbReference type="InterPro" id="IPR052337">
    <property type="entry name" value="SAT4-like"/>
</dbReference>
<dbReference type="Pfam" id="PF20684">
    <property type="entry name" value="Fung_rhodopsin"/>
    <property type="match status" value="1"/>
</dbReference>
<feature type="transmembrane region" description="Helical" evidence="7">
    <location>
        <begin position="248"/>
        <end position="267"/>
    </location>
</feature>
<dbReference type="EMBL" id="MU005577">
    <property type="protein sequence ID" value="KAF2686160.1"/>
    <property type="molecule type" value="Genomic_DNA"/>
</dbReference>
<protein>
    <recommendedName>
        <fullName evidence="8">Rhodopsin domain-containing protein</fullName>
    </recommendedName>
</protein>
<comment type="subcellular location">
    <subcellularLocation>
        <location evidence="1">Membrane</location>
        <topology evidence="1">Multi-pass membrane protein</topology>
    </subcellularLocation>
</comment>
<name>A0A6G1J7H6_9PLEO</name>
<feature type="region of interest" description="Disordered" evidence="6">
    <location>
        <begin position="292"/>
        <end position="312"/>
    </location>
</feature>
<keyword evidence="3 7" id="KW-1133">Transmembrane helix</keyword>
<gene>
    <name evidence="9" type="ORF">K458DRAFT_471604</name>
</gene>
<evidence type="ECO:0000256" key="4">
    <source>
        <dbReference type="ARBA" id="ARBA00023136"/>
    </source>
</evidence>
<organism evidence="9 10">
    <name type="scientific">Lentithecium fluviatile CBS 122367</name>
    <dbReference type="NCBI Taxonomy" id="1168545"/>
    <lineage>
        <taxon>Eukaryota</taxon>
        <taxon>Fungi</taxon>
        <taxon>Dikarya</taxon>
        <taxon>Ascomycota</taxon>
        <taxon>Pezizomycotina</taxon>
        <taxon>Dothideomycetes</taxon>
        <taxon>Pleosporomycetidae</taxon>
        <taxon>Pleosporales</taxon>
        <taxon>Massarineae</taxon>
        <taxon>Lentitheciaceae</taxon>
        <taxon>Lentithecium</taxon>
    </lineage>
</organism>
<evidence type="ECO:0000259" key="8">
    <source>
        <dbReference type="Pfam" id="PF20684"/>
    </source>
</evidence>